<feature type="transmembrane region" description="Helical" evidence="7">
    <location>
        <begin position="50"/>
        <end position="68"/>
    </location>
</feature>
<keyword evidence="10" id="KW-1185">Reference proteome</keyword>
<dbReference type="PANTHER" id="PTHR23514:SF3">
    <property type="entry name" value="BYPASS OF STOP CODON PROTEIN 6"/>
    <property type="match status" value="1"/>
</dbReference>
<feature type="transmembrane region" description="Helical" evidence="7">
    <location>
        <begin position="216"/>
        <end position="238"/>
    </location>
</feature>
<feature type="transmembrane region" description="Helical" evidence="7">
    <location>
        <begin position="305"/>
        <end position="323"/>
    </location>
</feature>
<evidence type="ECO:0000256" key="4">
    <source>
        <dbReference type="ARBA" id="ARBA00022692"/>
    </source>
</evidence>
<evidence type="ECO:0000256" key="6">
    <source>
        <dbReference type="ARBA" id="ARBA00023136"/>
    </source>
</evidence>
<evidence type="ECO:0000256" key="5">
    <source>
        <dbReference type="ARBA" id="ARBA00022989"/>
    </source>
</evidence>
<keyword evidence="6 7" id="KW-0472">Membrane</keyword>
<feature type="transmembrane region" description="Helical" evidence="7">
    <location>
        <begin position="101"/>
        <end position="125"/>
    </location>
</feature>
<feature type="transmembrane region" description="Helical" evidence="7">
    <location>
        <begin position="12"/>
        <end position="38"/>
    </location>
</feature>
<protein>
    <submittedName>
        <fullName evidence="9">MFS transporter</fullName>
    </submittedName>
</protein>
<proteinExistence type="inferred from homology"/>
<keyword evidence="3" id="KW-0813">Transport</keyword>
<comment type="subcellular location">
    <subcellularLocation>
        <location evidence="1">Endomembrane system</location>
        <topology evidence="1">Multi-pass membrane protein</topology>
    </subcellularLocation>
</comment>
<feature type="transmembrane region" description="Helical" evidence="7">
    <location>
        <begin position="75"/>
        <end position="95"/>
    </location>
</feature>
<accession>A0ABW0KM78</accession>
<feature type="transmembrane region" description="Helical" evidence="7">
    <location>
        <begin position="137"/>
        <end position="159"/>
    </location>
</feature>
<name>A0ABW0KM78_9BACT</name>
<feature type="domain" description="Major facilitator superfamily (MFS) profile" evidence="8">
    <location>
        <begin position="14"/>
        <end position="393"/>
    </location>
</feature>
<dbReference type="SUPFAM" id="SSF103473">
    <property type="entry name" value="MFS general substrate transporter"/>
    <property type="match status" value="1"/>
</dbReference>
<evidence type="ECO:0000256" key="3">
    <source>
        <dbReference type="ARBA" id="ARBA00022448"/>
    </source>
</evidence>
<feature type="transmembrane region" description="Helical" evidence="7">
    <location>
        <begin position="258"/>
        <end position="274"/>
    </location>
</feature>
<feature type="transmembrane region" description="Helical" evidence="7">
    <location>
        <begin position="368"/>
        <end position="388"/>
    </location>
</feature>
<reference evidence="10" key="1">
    <citation type="journal article" date="2019" name="Int. J. Syst. Evol. Microbiol.">
        <title>The Global Catalogue of Microorganisms (GCM) 10K type strain sequencing project: providing services to taxonomists for standard genome sequencing and annotation.</title>
        <authorList>
            <consortium name="The Broad Institute Genomics Platform"/>
            <consortium name="The Broad Institute Genome Sequencing Center for Infectious Disease"/>
            <person name="Wu L."/>
            <person name="Ma J."/>
        </authorList>
    </citation>
    <scope>NUCLEOTIDE SEQUENCE [LARGE SCALE GENOMIC DNA]</scope>
    <source>
        <strain evidence="10">CGMCC 4.1469</strain>
    </source>
</reference>
<dbReference type="InterPro" id="IPR011701">
    <property type="entry name" value="MFS"/>
</dbReference>
<keyword evidence="5 7" id="KW-1133">Transmembrane helix</keyword>
<evidence type="ECO:0000313" key="9">
    <source>
        <dbReference type="EMBL" id="MFC5454558.1"/>
    </source>
</evidence>
<dbReference type="InterPro" id="IPR036259">
    <property type="entry name" value="MFS_trans_sf"/>
</dbReference>
<evidence type="ECO:0000256" key="1">
    <source>
        <dbReference type="ARBA" id="ARBA00004127"/>
    </source>
</evidence>
<feature type="transmembrane region" description="Helical" evidence="7">
    <location>
        <begin position="165"/>
        <end position="183"/>
    </location>
</feature>
<dbReference type="PANTHER" id="PTHR23514">
    <property type="entry name" value="BYPASS OF STOP CODON PROTEIN 6"/>
    <property type="match status" value="1"/>
</dbReference>
<gene>
    <name evidence="9" type="ORF">ACFQDI_06800</name>
</gene>
<comment type="caution">
    <text evidence="9">The sequence shown here is derived from an EMBL/GenBank/DDBJ whole genome shotgun (WGS) entry which is preliminary data.</text>
</comment>
<dbReference type="EMBL" id="JBHSMQ010000002">
    <property type="protein sequence ID" value="MFC5454558.1"/>
    <property type="molecule type" value="Genomic_DNA"/>
</dbReference>
<dbReference type="RefSeq" id="WP_377164756.1">
    <property type="nucleotide sequence ID" value="NZ_JBHSMQ010000002.1"/>
</dbReference>
<dbReference type="Gene3D" id="1.20.1250.20">
    <property type="entry name" value="MFS general substrate transporter like domains"/>
    <property type="match status" value="2"/>
</dbReference>
<comment type="similarity">
    <text evidence="2">Belongs to the major facilitator superfamily.</text>
</comment>
<evidence type="ECO:0000256" key="2">
    <source>
        <dbReference type="ARBA" id="ARBA00008335"/>
    </source>
</evidence>
<evidence type="ECO:0000313" key="10">
    <source>
        <dbReference type="Proteomes" id="UP001596052"/>
    </source>
</evidence>
<dbReference type="InterPro" id="IPR020846">
    <property type="entry name" value="MFS_dom"/>
</dbReference>
<evidence type="ECO:0000256" key="7">
    <source>
        <dbReference type="SAM" id="Phobius"/>
    </source>
</evidence>
<dbReference type="InterPro" id="IPR051788">
    <property type="entry name" value="MFS_Transporter"/>
</dbReference>
<dbReference type="Pfam" id="PF07690">
    <property type="entry name" value="MFS_1"/>
    <property type="match status" value="1"/>
</dbReference>
<sequence>MPSDDTPPFSRRLLLVTAYLGFISLGLPDTLIGVAWPSVRDFFGRQQSEIAWIFFGAGASYFVSGLLTGKLLKSLGIGALLAGSSLLVAASALGYAVAPAWALFATCALLHGLGSGAIDAGLNHYVANHFSPRHMNWLHACYGIGATLGPLIMTSMLVSLGEWRAGYATVGALLLLLTGLFFYTRKLWDTPGETTNATSEPEASVSMLDALKHGGVWGHVVLFFIYTGLEVTVGQWSFTVMNEARSMSKETAGMWVTIYWASIAIGRVGFGFVIERLGIDLLLRLSMLGAVLGTALFAANTPFSAGALALVGLGLASIYPCLMTRTPQRLGKARAAHAIGFQVSAAMVGAALLPSFCGWLAQSRDLEAVTLATVAMASGLLVIHESLLRFDRRG</sequence>
<organism evidence="9 10">
    <name type="scientific">Prosthecobacter fluviatilis</name>
    <dbReference type="NCBI Taxonomy" id="445931"/>
    <lineage>
        <taxon>Bacteria</taxon>
        <taxon>Pseudomonadati</taxon>
        <taxon>Verrucomicrobiota</taxon>
        <taxon>Verrucomicrobiia</taxon>
        <taxon>Verrucomicrobiales</taxon>
        <taxon>Verrucomicrobiaceae</taxon>
        <taxon>Prosthecobacter</taxon>
    </lineage>
</organism>
<dbReference type="PROSITE" id="PS50850">
    <property type="entry name" value="MFS"/>
    <property type="match status" value="1"/>
</dbReference>
<dbReference type="Proteomes" id="UP001596052">
    <property type="component" value="Unassembled WGS sequence"/>
</dbReference>
<evidence type="ECO:0000259" key="8">
    <source>
        <dbReference type="PROSITE" id="PS50850"/>
    </source>
</evidence>
<feature type="transmembrane region" description="Helical" evidence="7">
    <location>
        <begin position="335"/>
        <end position="356"/>
    </location>
</feature>
<feature type="transmembrane region" description="Helical" evidence="7">
    <location>
        <begin position="281"/>
        <end position="299"/>
    </location>
</feature>
<keyword evidence="4 7" id="KW-0812">Transmembrane</keyword>